<dbReference type="PROSITE" id="PS51257">
    <property type="entry name" value="PROKAR_LIPOPROTEIN"/>
    <property type="match status" value="1"/>
</dbReference>
<feature type="coiled-coil region" evidence="1">
    <location>
        <begin position="74"/>
        <end position="140"/>
    </location>
</feature>
<protein>
    <submittedName>
        <fullName evidence="3">Uncharacterized protein</fullName>
    </submittedName>
</protein>
<dbReference type="AlphaFoldDB" id="A0A7X1AXQ5"/>
<comment type="caution">
    <text evidence="3">The sequence shown here is derived from an EMBL/GenBank/DDBJ whole genome shotgun (WGS) entry which is preliminary data.</text>
</comment>
<proteinExistence type="predicted"/>
<dbReference type="RefSeq" id="WP_185692576.1">
    <property type="nucleotide sequence ID" value="NZ_JACHVA010000079.1"/>
</dbReference>
<accession>A0A7X1AXQ5</accession>
<evidence type="ECO:0000313" key="3">
    <source>
        <dbReference type="EMBL" id="MBC2601872.1"/>
    </source>
</evidence>
<gene>
    <name evidence="3" type="ORF">H5P30_08780</name>
</gene>
<reference evidence="3 4" key="1">
    <citation type="submission" date="2020-07" db="EMBL/GenBank/DDBJ databases">
        <authorList>
            <person name="Feng X."/>
        </authorList>
    </citation>
    <scope>NUCLEOTIDE SEQUENCE [LARGE SCALE GENOMIC DNA]</scope>
    <source>
        <strain evidence="3 4">JCM14086</strain>
    </source>
</reference>
<organism evidence="3 4">
    <name type="scientific">Puniceicoccus vermicola</name>
    <dbReference type="NCBI Taxonomy" id="388746"/>
    <lineage>
        <taxon>Bacteria</taxon>
        <taxon>Pseudomonadati</taxon>
        <taxon>Verrucomicrobiota</taxon>
        <taxon>Opitutia</taxon>
        <taxon>Puniceicoccales</taxon>
        <taxon>Puniceicoccaceae</taxon>
        <taxon>Puniceicoccus</taxon>
    </lineage>
</organism>
<evidence type="ECO:0000256" key="1">
    <source>
        <dbReference type="SAM" id="Coils"/>
    </source>
</evidence>
<feature type="region of interest" description="Disordered" evidence="2">
    <location>
        <begin position="23"/>
        <end position="52"/>
    </location>
</feature>
<sequence length="187" mass="19882">MKIHHFLFLPAVMFLLSCGGEKGSDSGANGDDETSTVDKVADSVKSAGDTAAEWTRSAGNWMTEKWDSIKSSSAENTEKVKESLDELTDQLNQQIALAQDKATELSGAAKVQMEKGIQGLKSARNEIADAGSRVADATSEQWPAIQKEVAEAWKQAGESMQTIWSAAVDGSDETAKDDSVSSPPAAE</sequence>
<keyword evidence="4" id="KW-1185">Reference proteome</keyword>
<evidence type="ECO:0000313" key="4">
    <source>
        <dbReference type="Proteomes" id="UP000525652"/>
    </source>
</evidence>
<dbReference type="Gene3D" id="1.20.120.20">
    <property type="entry name" value="Apolipoprotein"/>
    <property type="match status" value="1"/>
</dbReference>
<feature type="region of interest" description="Disordered" evidence="2">
    <location>
        <begin position="165"/>
        <end position="187"/>
    </location>
</feature>
<name>A0A7X1AXQ5_9BACT</name>
<evidence type="ECO:0000256" key="2">
    <source>
        <dbReference type="SAM" id="MobiDB-lite"/>
    </source>
</evidence>
<keyword evidence="1" id="KW-0175">Coiled coil</keyword>
<dbReference type="Proteomes" id="UP000525652">
    <property type="component" value="Unassembled WGS sequence"/>
</dbReference>
<dbReference type="EMBL" id="JACHVA010000079">
    <property type="protein sequence ID" value="MBC2601872.1"/>
    <property type="molecule type" value="Genomic_DNA"/>
</dbReference>